<dbReference type="GO" id="GO:0009086">
    <property type="term" value="P:methionine biosynthetic process"/>
    <property type="evidence" value="ECO:0007669"/>
    <property type="project" value="TreeGrafter"/>
</dbReference>
<dbReference type="Gene3D" id="3.20.20.220">
    <property type="match status" value="1"/>
</dbReference>
<keyword evidence="5 9" id="KW-0274">FAD</keyword>
<name>A0A1G5IEB3_9BACT</name>
<dbReference type="PANTHER" id="PTHR45754:SF3">
    <property type="entry name" value="METHYLENETETRAHYDROFOLATE REDUCTASE (NADPH)"/>
    <property type="match status" value="1"/>
</dbReference>
<keyword evidence="11" id="KW-1185">Reference proteome</keyword>
<protein>
    <recommendedName>
        <fullName evidence="9">Methylenetetrahydrofolate reductase</fullName>
    </recommendedName>
</protein>
<gene>
    <name evidence="10" type="ORF">SAMN05216233_11929</name>
</gene>
<dbReference type="GO" id="GO:0005829">
    <property type="term" value="C:cytosol"/>
    <property type="evidence" value="ECO:0007669"/>
    <property type="project" value="TreeGrafter"/>
</dbReference>
<evidence type="ECO:0000256" key="5">
    <source>
        <dbReference type="ARBA" id="ARBA00022827"/>
    </source>
</evidence>
<evidence type="ECO:0000256" key="4">
    <source>
        <dbReference type="ARBA" id="ARBA00022630"/>
    </source>
</evidence>
<reference evidence="10 11" key="1">
    <citation type="submission" date="2016-10" db="EMBL/GenBank/DDBJ databases">
        <authorList>
            <person name="de Groot N.N."/>
        </authorList>
    </citation>
    <scope>NUCLEOTIDE SEQUENCE [LARGE SCALE GENOMIC DNA]</scope>
    <source>
        <strain evidence="10 11">AA1</strain>
    </source>
</reference>
<keyword evidence="4 9" id="KW-0285">Flavoprotein</keyword>
<evidence type="ECO:0000256" key="6">
    <source>
        <dbReference type="ARBA" id="ARBA00023002"/>
    </source>
</evidence>
<evidence type="ECO:0000313" key="10">
    <source>
        <dbReference type="EMBL" id="SCY73899.1"/>
    </source>
</evidence>
<comment type="similarity">
    <text evidence="3 9">Belongs to the methylenetetrahydrofolate reductase family.</text>
</comment>
<evidence type="ECO:0000256" key="3">
    <source>
        <dbReference type="ARBA" id="ARBA00006743"/>
    </source>
</evidence>
<evidence type="ECO:0000256" key="8">
    <source>
        <dbReference type="ARBA" id="ARBA00048628"/>
    </source>
</evidence>
<dbReference type="SUPFAM" id="SSF51730">
    <property type="entry name" value="FAD-linked oxidoreductase"/>
    <property type="match status" value="1"/>
</dbReference>
<comment type="pathway">
    <text evidence="2 9">One-carbon metabolism; tetrahydrofolate interconversion.</text>
</comment>
<comment type="cofactor">
    <cofactor evidence="1 9">
        <name>FAD</name>
        <dbReference type="ChEBI" id="CHEBI:57692"/>
    </cofactor>
</comment>
<dbReference type="GO" id="GO:0106312">
    <property type="term" value="F:methylenetetrahydrofolate reductase (NADH) activity"/>
    <property type="evidence" value="ECO:0007669"/>
    <property type="project" value="UniProtKB-EC"/>
</dbReference>
<dbReference type="RefSeq" id="WP_092213669.1">
    <property type="nucleotide sequence ID" value="NZ_FMUX01000019.1"/>
</dbReference>
<comment type="catalytic activity">
    <reaction evidence="8">
        <text>(6S)-5-methyl-5,6,7,8-tetrahydrofolate + NAD(+) = (6R)-5,10-methylene-5,6,7,8-tetrahydrofolate + NADH + H(+)</text>
        <dbReference type="Rhea" id="RHEA:19821"/>
        <dbReference type="ChEBI" id="CHEBI:15378"/>
        <dbReference type="ChEBI" id="CHEBI:15636"/>
        <dbReference type="ChEBI" id="CHEBI:18608"/>
        <dbReference type="ChEBI" id="CHEBI:57540"/>
        <dbReference type="ChEBI" id="CHEBI:57945"/>
        <dbReference type="EC" id="1.5.1.54"/>
    </reaction>
    <physiologicalReaction direction="right-to-left" evidence="8">
        <dbReference type="Rhea" id="RHEA:19823"/>
    </physiologicalReaction>
</comment>
<evidence type="ECO:0000256" key="2">
    <source>
        <dbReference type="ARBA" id="ARBA00004777"/>
    </source>
</evidence>
<dbReference type="Pfam" id="PF02219">
    <property type="entry name" value="MTHFR"/>
    <property type="match status" value="1"/>
</dbReference>
<dbReference type="STRING" id="419481.SAMN05216233_11929"/>
<evidence type="ECO:0000256" key="7">
    <source>
        <dbReference type="ARBA" id="ARBA00034478"/>
    </source>
</evidence>
<comment type="pathway">
    <text evidence="7">Amino-acid biosynthesis; L-methionine biosynthesis via de novo pathway.</text>
</comment>
<dbReference type="AlphaFoldDB" id="A0A1G5IEB3"/>
<dbReference type="GO" id="GO:0035999">
    <property type="term" value="P:tetrahydrofolate interconversion"/>
    <property type="evidence" value="ECO:0007669"/>
    <property type="project" value="UniProtKB-UniPathway"/>
</dbReference>
<proteinExistence type="inferred from homology"/>
<sequence>MASLFKQALDSGKFVVTCEVAPPKGTNLATMAHHVDLLKDKVDAMNLTDHQSSVMRFPSLGAALLVKEMGGEPILQMTCRDRNRLALQADLLFAHSRGINNVLCLTGDSVMLGDHKEAKGVFDLDSSQLVMAVRTLENGKDLGGSDLEGGISFCAGAIVTPEANPLEPQLIKFEKKIEAGAEFIQTQAVFDMAKFKSFMDYARQFPVKVLAGVILLTSAPMARFMNANIAGVYVPSDLIDEMTSAPKGGALKKGIEIAGRMIRQIREEEICDGVHIMAIGKEELVPEIMAAAEVP</sequence>
<dbReference type="PANTHER" id="PTHR45754">
    <property type="entry name" value="METHYLENETETRAHYDROFOLATE REDUCTASE"/>
    <property type="match status" value="1"/>
</dbReference>
<organism evidence="10 11">
    <name type="scientific">Desulfoluna spongiiphila</name>
    <dbReference type="NCBI Taxonomy" id="419481"/>
    <lineage>
        <taxon>Bacteria</taxon>
        <taxon>Pseudomonadati</taxon>
        <taxon>Thermodesulfobacteriota</taxon>
        <taxon>Desulfobacteria</taxon>
        <taxon>Desulfobacterales</taxon>
        <taxon>Desulfolunaceae</taxon>
        <taxon>Desulfoluna</taxon>
    </lineage>
</organism>
<evidence type="ECO:0000313" key="11">
    <source>
        <dbReference type="Proteomes" id="UP000198870"/>
    </source>
</evidence>
<keyword evidence="6 9" id="KW-0560">Oxidoreductase</keyword>
<dbReference type="CDD" id="cd00537">
    <property type="entry name" value="MTHFR"/>
    <property type="match status" value="1"/>
</dbReference>
<evidence type="ECO:0000256" key="1">
    <source>
        <dbReference type="ARBA" id="ARBA00001974"/>
    </source>
</evidence>
<evidence type="ECO:0000256" key="9">
    <source>
        <dbReference type="RuleBase" id="RU003862"/>
    </source>
</evidence>
<dbReference type="InterPro" id="IPR003171">
    <property type="entry name" value="Mehydrof_redctse-like"/>
</dbReference>
<dbReference type="InterPro" id="IPR029041">
    <property type="entry name" value="FAD-linked_oxidoreductase-like"/>
</dbReference>
<dbReference type="OrthoDB" id="5428919at2"/>
<dbReference type="Proteomes" id="UP000198870">
    <property type="component" value="Unassembled WGS sequence"/>
</dbReference>
<dbReference type="GO" id="GO:0071949">
    <property type="term" value="F:FAD binding"/>
    <property type="evidence" value="ECO:0007669"/>
    <property type="project" value="TreeGrafter"/>
</dbReference>
<accession>A0A1G5IEB3</accession>
<dbReference type="EMBL" id="FMUX01000019">
    <property type="protein sequence ID" value="SCY73899.1"/>
    <property type="molecule type" value="Genomic_DNA"/>
</dbReference>
<dbReference type="UniPathway" id="UPA00193"/>